<dbReference type="GO" id="GO:0006355">
    <property type="term" value="P:regulation of DNA-templated transcription"/>
    <property type="evidence" value="ECO:0007669"/>
    <property type="project" value="InterPro"/>
</dbReference>
<keyword evidence="4" id="KW-1185">Reference proteome</keyword>
<reference evidence="3 4" key="1">
    <citation type="submission" date="2018-09" db="EMBL/GenBank/DDBJ databases">
        <title>Genome sequencing of Nocardioides immobilis CCTCC AB 2017083 for comparison to Nocardioides silvaticus.</title>
        <authorList>
            <person name="Li C."/>
            <person name="Wang G."/>
        </authorList>
    </citation>
    <scope>NUCLEOTIDE SEQUENCE [LARGE SCALE GENOMIC DNA]</scope>
    <source>
        <strain evidence="3 4">CCTCC AB 2017083</strain>
    </source>
</reference>
<dbReference type="SUPFAM" id="SSF46894">
    <property type="entry name" value="C-terminal effector domain of the bipartite response regulators"/>
    <property type="match status" value="1"/>
</dbReference>
<evidence type="ECO:0000313" key="4">
    <source>
        <dbReference type="Proteomes" id="UP000283644"/>
    </source>
</evidence>
<name>A0A417XZL4_9ACTN</name>
<evidence type="ECO:0000259" key="2">
    <source>
        <dbReference type="SMART" id="SM00421"/>
    </source>
</evidence>
<feature type="compositionally biased region" description="Pro residues" evidence="1">
    <location>
        <begin position="85"/>
        <end position="94"/>
    </location>
</feature>
<protein>
    <submittedName>
        <fullName evidence="3">LuxR family transcriptional regulator</fullName>
    </submittedName>
</protein>
<dbReference type="Gene3D" id="1.10.10.10">
    <property type="entry name" value="Winged helix-like DNA-binding domain superfamily/Winged helix DNA-binding domain"/>
    <property type="match status" value="1"/>
</dbReference>
<feature type="region of interest" description="Disordered" evidence="1">
    <location>
        <begin position="75"/>
        <end position="97"/>
    </location>
</feature>
<evidence type="ECO:0000313" key="3">
    <source>
        <dbReference type="EMBL" id="RHW25786.1"/>
    </source>
</evidence>
<proteinExistence type="predicted"/>
<sequence>MSLVVCTTTHALAEAEATVAPGSMTRASLVDATTASSIVLAAARGSDLLVDASQAPEGVRAQLLEDLRRIGEVRVDPLPREHPTAPSPESPQVPPISQEARELLELLADGLTLGTAAERLNLSRRTADRRLASARRALGARTTAQAIAAWRAQRAGTTTPVS</sequence>
<dbReference type="GO" id="GO:0003677">
    <property type="term" value="F:DNA binding"/>
    <property type="evidence" value="ECO:0007669"/>
    <property type="project" value="InterPro"/>
</dbReference>
<feature type="domain" description="HTH luxR-type" evidence="2">
    <location>
        <begin position="93"/>
        <end position="150"/>
    </location>
</feature>
<dbReference type="InterPro" id="IPR036388">
    <property type="entry name" value="WH-like_DNA-bd_sf"/>
</dbReference>
<dbReference type="InterPro" id="IPR000792">
    <property type="entry name" value="Tscrpt_reg_LuxR_C"/>
</dbReference>
<dbReference type="InterPro" id="IPR016032">
    <property type="entry name" value="Sig_transdc_resp-reg_C-effctor"/>
</dbReference>
<dbReference type="Proteomes" id="UP000283644">
    <property type="component" value="Unassembled WGS sequence"/>
</dbReference>
<organism evidence="3 4">
    <name type="scientific">Nocardioides immobilis</name>
    <dbReference type="NCBI Taxonomy" id="2049295"/>
    <lineage>
        <taxon>Bacteria</taxon>
        <taxon>Bacillati</taxon>
        <taxon>Actinomycetota</taxon>
        <taxon>Actinomycetes</taxon>
        <taxon>Propionibacteriales</taxon>
        <taxon>Nocardioidaceae</taxon>
        <taxon>Nocardioides</taxon>
    </lineage>
</organism>
<dbReference type="SMART" id="SM00421">
    <property type="entry name" value="HTH_LUXR"/>
    <property type="match status" value="1"/>
</dbReference>
<dbReference type="EMBL" id="QXGH01000021">
    <property type="protein sequence ID" value="RHW25786.1"/>
    <property type="molecule type" value="Genomic_DNA"/>
</dbReference>
<gene>
    <name evidence="3" type="ORF">D0Z08_17205</name>
</gene>
<comment type="caution">
    <text evidence="3">The sequence shown here is derived from an EMBL/GenBank/DDBJ whole genome shotgun (WGS) entry which is preliminary data.</text>
</comment>
<accession>A0A417XZL4</accession>
<dbReference type="AlphaFoldDB" id="A0A417XZL4"/>
<evidence type="ECO:0000256" key="1">
    <source>
        <dbReference type="SAM" id="MobiDB-lite"/>
    </source>
</evidence>